<dbReference type="EMBL" id="CZBE01000027">
    <property type="protein sequence ID" value="CUQ11510.1"/>
    <property type="molecule type" value="Genomic_DNA"/>
</dbReference>
<name>A0A174TVS7_9FIRM</name>
<sequence>MAEEKITADTEVSTTELACVLGITGRRIRQLAEDGDLDKAGQGRFNLCESVQRYIRLQSKSSLSEEDIKLEKTKKTADVTLKASKARIAKMEADELQGKMHRAEDVAAMTEDLVFTIRSSLNAMPGRLAVDVAAVSSPAEAAEVIRREVHKVMRELAGYHYDPKKYEERVRARQNWSAGGRDDDDE</sequence>
<evidence type="ECO:0000313" key="1">
    <source>
        <dbReference type="EMBL" id="CUQ11510.1"/>
    </source>
</evidence>
<evidence type="ECO:0000313" key="2">
    <source>
        <dbReference type="Proteomes" id="UP000095765"/>
    </source>
</evidence>
<reference evidence="1 2" key="1">
    <citation type="submission" date="2015-09" db="EMBL/GenBank/DDBJ databases">
        <authorList>
            <consortium name="Pathogen Informatics"/>
        </authorList>
    </citation>
    <scope>NUCLEOTIDE SEQUENCE [LARGE SCALE GENOMIC DNA]</scope>
    <source>
        <strain evidence="1 2">2789STDY5834939</strain>
    </source>
</reference>
<dbReference type="Proteomes" id="UP000095765">
    <property type="component" value="Unassembled WGS sequence"/>
</dbReference>
<protein>
    <submittedName>
        <fullName evidence="1">Uncharacterized protein</fullName>
    </submittedName>
</protein>
<organism evidence="1 2">
    <name type="scientific">Anaerotruncus colihominis</name>
    <dbReference type="NCBI Taxonomy" id="169435"/>
    <lineage>
        <taxon>Bacteria</taxon>
        <taxon>Bacillati</taxon>
        <taxon>Bacillota</taxon>
        <taxon>Clostridia</taxon>
        <taxon>Eubacteriales</taxon>
        <taxon>Oscillospiraceae</taxon>
        <taxon>Anaerotruncus</taxon>
    </lineage>
</organism>
<dbReference type="AlphaFoldDB" id="A0A174TVS7"/>
<accession>A0A174TVS7</accession>
<dbReference type="OrthoDB" id="1908546at2"/>
<gene>
    <name evidence="1" type="ORF">ERS852551_03164</name>
</gene>
<proteinExistence type="predicted"/>
<dbReference type="RefSeq" id="WP_055245891.1">
    <property type="nucleotide sequence ID" value="NZ_CAUWNV010000252.1"/>
</dbReference>